<keyword evidence="1" id="KW-0479">Metal-binding</keyword>
<feature type="compositionally biased region" description="Basic residues" evidence="7">
    <location>
        <begin position="11"/>
        <end position="20"/>
    </location>
</feature>
<dbReference type="Pfam" id="PF11951">
    <property type="entry name" value="Fungal_trans_2"/>
    <property type="match status" value="1"/>
</dbReference>
<dbReference type="OrthoDB" id="2593732at2759"/>
<dbReference type="PANTHER" id="PTHR36206:SF4">
    <property type="entry name" value="HYPOTHETICAL CONSERVED PROTEIN (EUROFUNG)-RELATED"/>
    <property type="match status" value="1"/>
</dbReference>
<dbReference type="InterPro" id="IPR021858">
    <property type="entry name" value="Fun_TF"/>
</dbReference>
<keyword evidence="2" id="KW-0862">Zinc</keyword>
<keyword evidence="3" id="KW-0805">Transcription regulation</keyword>
<dbReference type="EMBL" id="FJOG01000039">
    <property type="protein sequence ID" value="CZR66688.1"/>
    <property type="molecule type" value="Genomic_DNA"/>
</dbReference>
<evidence type="ECO:0000256" key="4">
    <source>
        <dbReference type="ARBA" id="ARBA00023125"/>
    </source>
</evidence>
<evidence type="ECO:0000256" key="5">
    <source>
        <dbReference type="ARBA" id="ARBA00023163"/>
    </source>
</evidence>
<evidence type="ECO:0000256" key="1">
    <source>
        <dbReference type="ARBA" id="ARBA00022723"/>
    </source>
</evidence>
<accession>A0A1L7XNT2</accession>
<dbReference type="InterPro" id="IPR052360">
    <property type="entry name" value="Transcr_Regulatory_Proteins"/>
</dbReference>
<proteinExistence type="predicted"/>
<evidence type="ECO:0000256" key="2">
    <source>
        <dbReference type="ARBA" id="ARBA00022833"/>
    </source>
</evidence>
<feature type="region of interest" description="Disordered" evidence="7">
    <location>
        <begin position="1"/>
        <end position="26"/>
    </location>
</feature>
<dbReference type="GO" id="GO:0046872">
    <property type="term" value="F:metal ion binding"/>
    <property type="evidence" value="ECO:0007669"/>
    <property type="project" value="UniProtKB-KW"/>
</dbReference>
<reference evidence="8 9" key="1">
    <citation type="submission" date="2016-03" db="EMBL/GenBank/DDBJ databases">
        <authorList>
            <person name="Ploux O."/>
        </authorList>
    </citation>
    <scope>NUCLEOTIDE SEQUENCE [LARGE SCALE GENOMIC DNA]</scope>
    <source>
        <strain evidence="8 9">UAMH 11012</strain>
    </source>
</reference>
<dbReference type="STRING" id="576137.A0A1L7XNT2"/>
<organism evidence="8 9">
    <name type="scientific">Phialocephala subalpina</name>
    <dbReference type="NCBI Taxonomy" id="576137"/>
    <lineage>
        <taxon>Eukaryota</taxon>
        <taxon>Fungi</taxon>
        <taxon>Dikarya</taxon>
        <taxon>Ascomycota</taxon>
        <taxon>Pezizomycotina</taxon>
        <taxon>Leotiomycetes</taxon>
        <taxon>Helotiales</taxon>
        <taxon>Mollisiaceae</taxon>
        <taxon>Phialocephala</taxon>
        <taxon>Phialocephala fortinii species complex</taxon>
    </lineage>
</organism>
<keyword evidence="9" id="KW-1185">Reference proteome</keyword>
<evidence type="ECO:0000313" key="8">
    <source>
        <dbReference type="EMBL" id="CZR66688.1"/>
    </source>
</evidence>
<dbReference type="PANTHER" id="PTHR36206">
    <property type="entry name" value="ASPERCRYPTIN BIOSYNTHESIS CLUSTER-SPECIFIC TRANSCRIPTION REGULATOR ATNN-RELATED"/>
    <property type="match status" value="1"/>
</dbReference>
<sequence>MSSSTGDPQKKPRWTRRSAPRTRSGCCDGYPVEPERARRGTAVVKAQAALLPRPVIPRSILTSIFDNDLEKTYFDLWHLSAPPSAHAFLDSGDWTKLIRRSIHIPSIRYGVVAVGALGLAFAEAHSQRTISSGSIQHDITNAHHKIAVKYYDKAVKLMMEDIASGTQDLRTTLMTCLIMLCFESFHGNYPLAVAQIRTGTELISEWRSSLPDAPPSNYPSPDPTTVEHELVQAFGGLSIQTFSNPDPRPMDRRQALRQEGVELLRHMPSKFTSVKIARSYLELVLKSISVFLSVTGVKMWTESEPIFGSLKYPETKEKAAVPTFPYLPEDHDSPDQNQEHLAHGSVVQHLDPPLDPDLSMAWSSITGSASLKSATPAFLHPQSEHHRSVHQMADFVDPSVVPAMILDPSMEQDPVWAAREAMSRQAQPEIPGQMPPRLPFEQCGPEGQLDESINPGTFDDFMAIGWEARTIQQPDLQFKTTPIIPGLPSSDHRSEDQIAGCLAPGTIALPLDSSSTSPFTRSTDTSIPQIANENFISQNAQKESSLMYQIDEMKREENLAKLRQWDHAFRSMEGYRASKDESGMLLLRLHYKTAIFALSSISLDPMAYDKHHDLMYEIVTLSSRVLGEFQKLGVPFFTPDIGVILPLYLVGMKCRFPDIRARIVNLLLRESRREGIWDSILAGKIVEWVQSVEEKYMEGEGDKKVIPGWARVEPVNTSFDLQERRATVVCFQKTGPDDLLPRKKEATLLW</sequence>
<keyword evidence="6" id="KW-0539">Nucleus</keyword>
<evidence type="ECO:0000313" key="9">
    <source>
        <dbReference type="Proteomes" id="UP000184330"/>
    </source>
</evidence>
<keyword evidence="5" id="KW-0804">Transcription</keyword>
<name>A0A1L7XNT2_9HELO</name>
<evidence type="ECO:0000256" key="6">
    <source>
        <dbReference type="ARBA" id="ARBA00023242"/>
    </source>
</evidence>
<dbReference type="GO" id="GO:0003677">
    <property type="term" value="F:DNA binding"/>
    <property type="evidence" value="ECO:0007669"/>
    <property type="project" value="UniProtKB-KW"/>
</dbReference>
<dbReference type="Proteomes" id="UP000184330">
    <property type="component" value="Unassembled WGS sequence"/>
</dbReference>
<dbReference type="AlphaFoldDB" id="A0A1L7XNT2"/>
<evidence type="ECO:0000256" key="7">
    <source>
        <dbReference type="SAM" id="MobiDB-lite"/>
    </source>
</evidence>
<keyword evidence="4" id="KW-0238">DNA-binding</keyword>
<gene>
    <name evidence="8" type="ORF">PAC_16589</name>
</gene>
<protein>
    <submittedName>
        <fullName evidence="8">Uncharacterized protein</fullName>
    </submittedName>
</protein>
<evidence type="ECO:0000256" key="3">
    <source>
        <dbReference type="ARBA" id="ARBA00023015"/>
    </source>
</evidence>